<protein>
    <submittedName>
        <fullName evidence="7">Dihydroxyacetone kinase subunit DhaK</fullName>
        <ecNumber evidence="7">2.7.1.121</ecNumber>
    </submittedName>
</protein>
<dbReference type="InterPro" id="IPR004007">
    <property type="entry name" value="DhaL_dom"/>
</dbReference>
<keyword evidence="4" id="KW-0067">ATP-binding</keyword>
<keyword evidence="3 7" id="KW-0418">Kinase</keyword>
<dbReference type="FunFam" id="1.25.40.340:FF:000002">
    <property type="entry name" value="Dihydroxyacetone kinase, L subunit"/>
    <property type="match status" value="1"/>
</dbReference>
<dbReference type="PROSITE" id="PS51480">
    <property type="entry name" value="DHAL"/>
    <property type="match status" value="1"/>
</dbReference>
<evidence type="ECO:0000256" key="2">
    <source>
        <dbReference type="ARBA" id="ARBA00022741"/>
    </source>
</evidence>
<dbReference type="Gene3D" id="3.40.50.10440">
    <property type="entry name" value="Dihydroxyacetone kinase, domain 1"/>
    <property type="match status" value="1"/>
</dbReference>
<dbReference type="PANTHER" id="PTHR28629">
    <property type="entry name" value="TRIOKINASE/FMN CYCLASE"/>
    <property type="match status" value="1"/>
</dbReference>
<proteinExistence type="predicted"/>
<dbReference type="GO" id="GO:0005524">
    <property type="term" value="F:ATP binding"/>
    <property type="evidence" value="ECO:0007669"/>
    <property type="project" value="UniProtKB-KW"/>
</dbReference>
<evidence type="ECO:0000256" key="1">
    <source>
        <dbReference type="ARBA" id="ARBA00022679"/>
    </source>
</evidence>
<evidence type="ECO:0000313" key="8">
    <source>
        <dbReference type="Proteomes" id="UP000298649"/>
    </source>
</evidence>
<gene>
    <name evidence="7" type="primary">dhaK</name>
    <name evidence="7" type="ORF">CFBP7129_22205</name>
</gene>
<dbReference type="NCBIfam" id="NF011049">
    <property type="entry name" value="PRK14479.1"/>
    <property type="match status" value="1"/>
</dbReference>
<dbReference type="SMART" id="SM01120">
    <property type="entry name" value="Dak2"/>
    <property type="match status" value="1"/>
</dbReference>
<accession>A0A4D7Z1A3</accession>
<dbReference type="EC" id="2.7.1.121" evidence="7"/>
<dbReference type="Gene3D" id="3.30.1180.20">
    <property type="entry name" value="Dihydroxyacetone kinase, domain 2"/>
    <property type="match status" value="1"/>
</dbReference>
<name>A0A4D7Z1A3_AGRTU</name>
<dbReference type="EMBL" id="CP039923">
    <property type="protein sequence ID" value="QCL96869.1"/>
    <property type="molecule type" value="Genomic_DNA"/>
</dbReference>
<evidence type="ECO:0000259" key="6">
    <source>
        <dbReference type="PROSITE" id="PS51481"/>
    </source>
</evidence>
<dbReference type="GO" id="GO:0004371">
    <property type="term" value="F:glycerone kinase activity"/>
    <property type="evidence" value="ECO:0007669"/>
    <property type="project" value="InterPro"/>
</dbReference>
<keyword evidence="1 7" id="KW-0808">Transferase</keyword>
<dbReference type="Gene3D" id="1.25.40.340">
    <property type="match status" value="1"/>
</dbReference>
<dbReference type="Proteomes" id="UP000298649">
    <property type="component" value="Chromosome linear"/>
</dbReference>
<dbReference type="GO" id="GO:0019563">
    <property type="term" value="P:glycerol catabolic process"/>
    <property type="evidence" value="ECO:0007669"/>
    <property type="project" value="TreeGrafter"/>
</dbReference>
<dbReference type="GO" id="GO:0005829">
    <property type="term" value="C:cytosol"/>
    <property type="evidence" value="ECO:0007669"/>
    <property type="project" value="TreeGrafter"/>
</dbReference>
<dbReference type="GO" id="GO:0047324">
    <property type="term" value="F:phosphoenolpyruvate-glycerone phosphotransferase activity"/>
    <property type="evidence" value="ECO:0007669"/>
    <property type="project" value="UniProtKB-EC"/>
</dbReference>
<dbReference type="Pfam" id="PF02734">
    <property type="entry name" value="Dak2"/>
    <property type="match status" value="1"/>
</dbReference>
<feature type="domain" description="DhaK" evidence="6">
    <location>
        <begin position="7"/>
        <end position="330"/>
    </location>
</feature>
<dbReference type="PROSITE" id="PS51481">
    <property type="entry name" value="DHAK"/>
    <property type="match status" value="1"/>
</dbReference>
<sequence length="562" mass="57233">MKKLINDPATVVRDMLEGVVALSPATVLLTDENVVIRSGLLDPEKRMVAVLSGGGSGHEPAHAGYVGAGMLTVAVAGDVFTSPSTDAILAGIRAAAGPAGALVIVKNYTGDRLNFGLAAELARAEGIPVEIVVVADDVALKDTVPDDRRRGIAGTVLVHKLAGAAAEQGLPLQEVARIAREAAGKLSSMGISLGSCTLPAVGRPGFVLGDAEIEVGLGIHGEQGVRRMSIASADELVNLVLETIEADGRLKSGDRVALLVNGLGSTPPMELAVVARSAVARLEAKGVVVERAWAGTFLSALDMPGFSLSVMHVDEAMVNLIDAPTDAGAWPRGGAVNRNRVLPSAGVKKSVTAEIRITAAGERLRSAAERVARALIAAEPILTQLDSVTGDGDLGTSMVRGAEAILALPGESFADVSGGLMAMANAMRKAIGGSSGPFYATGLMRASRHLAGIEKPTAPQMAEAFVAAVLAVSELGGAKPGDRTMIDALHPAAETFRDKLAGGASADVAWRSASAAGIAGAEATTSMKPRLGRASYLGERAIGHPDAGAVAVSIWLEAIGND</sequence>
<dbReference type="InterPro" id="IPR004006">
    <property type="entry name" value="DhaK_dom"/>
</dbReference>
<evidence type="ECO:0000259" key="5">
    <source>
        <dbReference type="PROSITE" id="PS51480"/>
    </source>
</evidence>
<evidence type="ECO:0000256" key="3">
    <source>
        <dbReference type="ARBA" id="ARBA00022777"/>
    </source>
</evidence>
<evidence type="ECO:0000256" key="4">
    <source>
        <dbReference type="ARBA" id="ARBA00022840"/>
    </source>
</evidence>
<dbReference type="AlphaFoldDB" id="A0A4D7Z1A3"/>
<dbReference type="Pfam" id="PF02733">
    <property type="entry name" value="Dak1"/>
    <property type="match status" value="1"/>
</dbReference>
<evidence type="ECO:0000313" key="7">
    <source>
        <dbReference type="EMBL" id="QCL96869.1"/>
    </source>
</evidence>
<dbReference type="InterPro" id="IPR036117">
    <property type="entry name" value="DhaL_dom_sf"/>
</dbReference>
<dbReference type="SUPFAM" id="SSF82549">
    <property type="entry name" value="DAK1/DegV-like"/>
    <property type="match status" value="1"/>
</dbReference>
<dbReference type="FunFam" id="3.30.1180.20:FF:000001">
    <property type="entry name" value="Dihydroxyacetone kinase 1"/>
    <property type="match status" value="1"/>
</dbReference>
<dbReference type="SUPFAM" id="SSF101473">
    <property type="entry name" value="DhaL-like"/>
    <property type="match status" value="1"/>
</dbReference>
<dbReference type="PANTHER" id="PTHR28629:SF4">
    <property type="entry name" value="TRIOKINASE_FMN CYCLASE"/>
    <property type="match status" value="1"/>
</dbReference>
<organism evidence="7 8">
    <name type="scientific">Agrobacterium tumefaciens</name>
    <dbReference type="NCBI Taxonomy" id="358"/>
    <lineage>
        <taxon>Bacteria</taxon>
        <taxon>Pseudomonadati</taxon>
        <taxon>Pseudomonadota</taxon>
        <taxon>Alphaproteobacteria</taxon>
        <taxon>Hyphomicrobiales</taxon>
        <taxon>Rhizobiaceae</taxon>
        <taxon>Rhizobium/Agrobacterium group</taxon>
        <taxon>Agrobacterium</taxon>
        <taxon>Agrobacterium tumefaciens complex</taxon>
    </lineage>
</organism>
<dbReference type="InterPro" id="IPR050861">
    <property type="entry name" value="Dihydroxyacetone_Kinase"/>
</dbReference>
<feature type="domain" description="DhaL" evidence="5">
    <location>
        <begin position="362"/>
        <end position="561"/>
    </location>
</feature>
<keyword evidence="2" id="KW-0547">Nucleotide-binding</keyword>
<reference evidence="7 8" key="1">
    <citation type="submission" date="2019-04" db="EMBL/GenBank/DDBJ databases">
        <title>Complete genome sequence of Agrobacterium tumefaciens CFBP7129.</title>
        <authorList>
            <person name="Haryono M."/>
            <person name="Lin Y.-C."/>
            <person name="Lai E.-M."/>
            <person name="Kuo C.-H."/>
        </authorList>
    </citation>
    <scope>NUCLEOTIDE SEQUENCE [LARGE SCALE GENOMIC DNA]</scope>
    <source>
        <strain evidence="7 8">CFBP7129</strain>
    </source>
</reference>
<dbReference type="FunFam" id="3.40.50.10440:FF:000001">
    <property type="entry name" value="Dihydroxyacetone kinase, DhaK subunit"/>
    <property type="match status" value="1"/>
</dbReference>
<dbReference type="RefSeq" id="WP_137005396.1">
    <property type="nucleotide sequence ID" value="NZ_CP039923.1"/>
</dbReference>